<evidence type="ECO:0008006" key="3">
    <source>
        <dbReference type="Google" id="ProtNLM"/>
    </source>
</evidence>
<dbReference type="Proteomes" id="UP000282837">
    <property type="component" value="Unassembled WGS sequence"/>
</dbReference>
<evidence type="ECO:0000313" key="2">
    <source>
        <dbReference type="Proteomes" id="UP000282837"/>
    </source>
</evidence>
<gene>
    <name evidence="1" type="ORF">EOE18_15405</name>
</gene>
<dbReference type="RefSeq" id="WP_127711146.1">
    <property type="nucleotide sequence ID" value="NZ_SACO01000014.1"/>
</dbReference>
<dbReference type="EMBL" id="SACO01000014">
    <property type="protein sequence ID" value="RVU03507.1"/>
    <property type="molecule type" value="Genomic_DNA"/>
</dbReference>
<organism evidence="1 2">
    <name type="scientific">Novosphingobium umbonatum</name>
    <dbReference type="NCBI Taxonomy" id="1908524"/>
    <lineage>
        <taxon>Bacteria</taxon>
        <taxon>Pseudomonadati</taxon>
        <taxon>Pseudomonadota</taxon>
        <taxon>Alphaproteobacteria</taxon>
        <taxon>Sphingomonadales</taxon>
        <taxon>Sphingomonadaceae</taxon>
        <taxon>Novosphingobium</taxon>
    </lineage>
</organism>
<dbReference type="Gene3D" id="1.10.10.10">
    <property type="entry name" value="Winged helix-like DNA-binding domain superfamily/Winged helix DNA-binding domain"/>
    <property type="match status" value="1"/>
</dbReference>
<proteinExistence type="predicted"/>
<dbReference type="AlphaFoldDB" id="A0A3S2VBE9"/>
<dbReference type="InterPro" id="IPR036388">
    <property type="entry name" value="WH-like_DNA-bd_sf"/>
</dbReference>
<sequence length="136" mass="14916">MSAALATLAETLPERTTLRQVYALVALMHQQAMGKQLTLTQLTDDLGDDLTGAPLLGSSPERVMDKFKPATRKAIAEVAALPKEEREKAKHKLPKGWVEAVENEDDRRHKFLELTAEGREVAVGLAAIIKGSRDET</sequence>
<dbReference type="InterPro" id="IPR036390">
    <property type="entry name" value="WH_DNA-bd_sf"/>
</dbReference>
<name>A0A3S2VBE9_9SPHN</name>
<accession>A0A3S2VBE9</accession>
<dbReference type="SUPFAM" id="SSF46785">
    <property type="entry name" value="Winged helix' DNA-binding domain"/>
    <property type="match status" value="1"/>
</dbReference>
<evidence type="ECO:0000313" key="1">
    <source>
        <dbReference type="EMBL" id="RVU03507.1"/>
    </source>
</evidence>
<dbReference type="OrthoDB" id="2287011at2"/>
<comment type="caution">
    <text evidence="1">The sequence shown here is derived from an EMBL/GenBank/DDBJ whole genome shotgun (WGS) entry which is preliminary data.</text>
</comment>
<keyword evidence="2" id="KW-1185">Reference proteome</keyword>
<protein>
    <recommendedName>
        <fullName evidence="3">MarR family transcriptional regulator</fullName>
    </recommendedName>
</protein>
<reference evidence="1 2" key="1">
    <citation type="submission" date="2019-01" db="EMBL/GenBank/DDBJ databases">
        <authorList>
            <person name="Chen W.-M."/>
        </authorList>
    </citation>
    <scope>NUCLEOTIDE SEQUENCE [LARGE SCALE GENOMIC DNA]</scope>
    <source>
        <strain evidence="1 2">FSY-9</strain>
    </source>
</reference>